<dbReference type="PROSITE" id="PS51257">
    <property type="entry name" value="PROKAR_LIPOPROTEIN"/>
    <property type="match status" value="1"/>
</dbReference>
<evidence type="ECO:0000313" key="3">
    <source>
        <dbReference type="Proteomes" id="UP000320314"/>
    </source>
</evidence>
<keyword evidence="1" id="KW-0732">Signal</keyword>
<evidence type="ECO:0000313" key="2">
    <source>
        <dbReference type="EMBL" id="TPW26399.1"/>
    </source>
</evidence>
<dbReference type="AlphaFoldDB" id="A0A506U1A6"/>
<proteinExistence type="predicted"/>
<feature type="chain" id="PRO_5021489735" description="Lipoprotein" evidence="1">
    <location>
        <begin position="20"/>
        <end position="130"/>
    </location>
</feature>
<keyword evidence="3" id="KW-1185">Reference proteome</keyword>
<dbReference type="EMBL" id="VHLH01000031">
    <property type="protein sequence ID" value="TPW26399.1"/>
    <property type="molecule type" value="Genomic_DNA"/>
</dbReference>
<dbReference type="OrthoDB" id="7872744at2"/>
<protein>
    <recommendedName>
        <fullName evidence="4">Lipoprotein</fullName>
    </recommendedName>
</protein>
<name>A0A506U1A6_9HYPH</name>
<dbReference type="RefSeq" id="WP_141167911.1">
    <property type="nucleotide sequence ID" value="NZ_VHLH01000031.1"/>
</dbReference>
<accession>A0A506U1A6</accession>
<dbReference type="Proteomes" id="UP000320314">
    <property type="component" value="Unassembled WGS sequence"/>
</dbReference>
<organism evidence="2 3">
    <name type="scientific">Pararhizobium mangrovi</name>
    <dbReference type="NCBI Taxonomy" id="2590452"/>
    <lineage>
        <taxon>Bacteria</taxon>
        <taxon>Pseudomonadati</taxon>
        <taxon>Pseudomonadota</taxon>
        <taxon>Alphaproteobacteria</taxon>
        <taxon>Hyphomicrobiales</taxon>
        <taxon>Rhizobiaceae</taxon>
        <taxon>Rhizobium/Agrobacterium group</taxon>
        <taxon>Pararhizobium</taxon>
    </lineage>
</organism>
<gene>
    <name evidence="2" type="ORF">FJU11_15090</name>
</gene>
<evidence type="ECO:0008006" key="4">
    <source>
        <dbReference type="Google" id="ProtNLM"/>
    </source>
</evidence>
<feature type="signal peptide" evidence="1">
    <location>
        <begin position="1"/>
        <end position="19"/>
    </location>
</feature>
<evidence type="ECO:0000256" key="1">
    <source>
        <dbReference type="SAM" id="SignalP"/>
    </source>
</evidence>
<reference evidence="2 3" key="1">
    <citation type="submission" date="2019-06" db="EMBL/GenBank/DDBJ databases">
        <authorList>
            <person name="Li M."/>
        </authorList>
    </citation>
    <scope>NUCLEOTIDE SEQUENCE [LARGE SCALE GENOMIC DNA]</scope>
    <source>
        <strain evidence="2 3">BGMRC6574</strain>
    </source>
</reference>
<sequence>MNKVVFVLLALAVSGCVTQEQVNALMETQRPPSAQQKSVIVNAARNYAYDPYSIRDAEISDVMTLNNKGLKAVCIKANAKNQLGGYTGRTATSVQLLDGQAVSPTPNDPACSYPQLRYHPFPELENLKNL</sequence>
<comment type="caution">
    <text evidence="2">The sequence shown here is derived from an EMBL/GenBank/DDBJ whole genome shotgun (WGS) entry which is preliminary data.</text>
</comment>